<dbReference type="PROSITE" id="PS50059">
    <property type="entry name" value="FKBP_PPIASE"/>
    <property type="match status" value="2"/>
</dbReference>
<dbReference type="AlphaFoldDB" id="A0A059G6C4"/>
<dbReference type="PROSITE" id="PS51257">
    <property type="entry name" value="PROKAR_LIPOPROTEIN"/>
    <property type="match status" value="1"/>
</dbReference>
<dbReference type="EMBL" id="ARYL01000017">
    <property type="protein sequence ID" value="KDA02145.1"/>
    <property type="molecule type" value="Genomic_DNA"/>
</dbReference>
<evidence type="ECO:0000256" key="3">
    <source>
        <dbReference type="ARBA" id="ARBA00023110"/>
    </source>
</evidence>
<dbReference type="PANTHER" id="PTHR43811">
    <property type="entry name" value="FKBP-TYPE PEPTIDYL-PROLYL CIS-TRANS ISOMERASE FKPA"/>
    <property type="match status" value="1"/>
</dbReference>
<dbReference type="Gene3D" id="3.10.50.40">
    <property type="match status" value="2"/>
</dbReference>
<accession>A0A059G6C4</accession>
<proteinExistence type="inferred from homology"/>
<dbReference type="OrthoDB" id="9812109at2"/>
<dbReference type="SUPFAM" id="SSF54534">
    <property type="entry name" value="FKBP-like"/>
    <property type="match status" value="2"/>
</dbReference>
<dbReference type="RefSeq" id="WP_051624822.1">
    <property type="nucleotide sequence ID" value="NZ_ARYL01000017.1"/>
</dbReference>
<keyword evidence="10" id="KW-1185">Reference proteome</keyword>
<feature type="domain" description="PPIase FKBP-type" evidence="8">
    <location>
        <begin position="203"/>
        <end position="291"/>
    </location>
</feature>
<dbReference type="eggNOG" id="COG0545">
    <property type="taxonomic scope" value="Bacteria"/>
</dbReference>
<reference evidence="9 10" key="1">
    <citation type="journal article" date="2014" name="Antonie Van Leeuwenhoek">
        <title>Hyphomonas beringensis sp. nov. and Hyphomonas chukchiensis sp. nov., isolated from surface seawater of the Bering Sea and Chukchi Sea.</title>
        <authorList>
            <person name="Li C."/>
            <person name="Lai Q."/>
            <person name="Li G."/>
            <person name="Dong C."/>
            <person name="Wang J."/>
            <person name="Liao Y."/>
            <person name="Shao Z."/>
        </authorList>
    </citation>
    <scope>NUCLEOTIDE SEQUENCE [LARGE SCALE GENOMIC DNA]</scope>
    <source>
        <strain evidence="9 10">SCH89</strain>
    </source>
</reference>
<feature type="signal peptide" evidence="7">
    <location>
        <begin position="1"/>
        <end position="21"/>
    </location>
</feature>
<evidence type="ECO:0000256" key="5">
    <source>
        <dbReference type="PROSITE-ProRule" id="PRU00277"/>
    </source>
</evidence>
<comment type="caution">
    <text evidence="9">The sequence shown here is derived from an EMBL/GenBank/DDBJ whole genome shotgun (WGS) entry which is preliminary data.</text>
</comment>
<name>A0A059G6C4_9PROT</name>
<organism evidence="9 10">
    <name type="scientific">Hyphomonas oceanitis SCH89</name>
    <dbReference type="NCBI Taxonomy" id="1280953"/>
    <lineage>
        <taxon>Bacteria</taxon>
        <taxon>Pseudomonadati</taxon>
        <taxon>Pseudomonadota</taxon>
        <taxon>Alphaproteobacteria</taxon>
        <taxon>Hyphomonadales</taxon>
        <taxon>Hyphomonadaceae</taxon>
        <taxon>Hyphomonas</taxon>
    </lineage>
</organism>
<evidence type="ECO:0000256" key="1">
    <source>
        <dbReference type="ARBA" id="ARBA00000971"/>
    </source>
</evidence>
<evidence type="ECO:0000256" key="4">
    <source>
        <dbReference type="ARBA" id="ARBA00023235"/>
    </source>
</evidence>
<evidence type="ECO:0000256" key="7">
    <source>
        <dbReference type="SAM" id="SignalP"/>
    </source>
</evidence>
<evidence type="ECO:0000313" key="10">
    <source>
        <dbReference type="Proteomes" id="UP000024942"/>
    </source>
</evidence>
<feature type="chain" id="PRO_5001573279" description="Peptidyl-prolyl cis-trans isomerase" evidence="7">
    <location>
        <begin position="22"/>
        <end position="294"/>
    </location>
</feature>
<protein>
    <recommendedName>
        <fullName evidence="6">Peptidyl-prolyl cis-trans isomerase</fullName>
        <ecNumber evidence="6">5.2.1.8</ecNumber>
    </recommendedName>
</protein>
<comment type="catalytic activity">
    <reaction evidence="1 5 6">
        <text>[protein]-peptidylproline (omega=180) = [protein]-peptidylproline (omega=0)</text>
        <dbReference type="Rhea" id="RHEA:16237"/>
        <dbReference type="Rhea" id="RHEA-COMP:10747"/>
        <dbReference type="Rhea" id="RHEA-COMP:10748"/>
        <dbReference type="ChEBI" id="CHEBI:83833"/>
        <dbReference type="ChEBI" id="CHEBI:83834"/>
        <dbReference type="EC" id="5.2.1.8"/>
    </reaction>
</comment>
<evidence type="ECO:0000256" key="6">
    <source>
        <dbReference type="RuleBase" id="RU003915"/>
    </source>
</evidence>
<dbReference type="PATRIC" id="fig|1280953.3.peg.2459"/>
<feature type="domain" description="PPIase FKBP-type" evidence="8">
    <location>
        <begin position="69"/>
        <end position="155"/>
    </location>
</feature>
<dbReference type="STRING" id="1280953.HOC_12197"/>
<evidence type="ECO:0000313" key="9">
    <source>
        <dbReference type="EMBL" id="KDA02145.1"/>
    </source>
</evidence>
<dbReference type="InterPro" id="IPR046357">
    <property type="entry name" value="PPIase_dom_sf"/>
</dbReference>
<evidence type="ECO:0000256" key="2">
    <source>
        <dbReference type="ARBA" id="ARBA00006577"/>
    </source>
</evidence>
<dbReference type="Pfam" id="PF00254">
    <property type="entry name" value="FKBP_C"/>
    <property type="match status" value="2"/>
</dbReference>
<gene>
    <name evidence="9" type="ORF">HOC_12197</name>
</gene>
<comment type="similarity">
    <text evidence="2 6">Belongs to the FKBP-type PPIase family.</text>
</comment>
<sequence>MIRTFAAACAALFMIAACSQSKEITDVNAPFEKYLPWDADGKDVKSAEGGLQYIVLNEGPKDGKSPVPTDMVRVNYDGRTAAGEKFDSSFDRGQPASFKLNQVIPGWTQGLQLMSEGDDYLFFIPNKLAYGNTARGNVIKAGDDLVFRVNLLEVMEPKTADTAAWKKYMPWDSSLPEVKKTKSGLEYIVLASGDPSGPSPENGEMVAVYYDGRLAENGEQFDSSYERGAPEVFPSNQLIPGWVEALAMMKPGDRWMVYIPADLGYGAAGTPGGPIPPNAALQFEVELMDVMKRG</sequence>
<dbReference type="EC" id="5.2.1.8" evidence="6"/>
<keyword evidence="4 5" id="KW-0413">Isomerase</keyword>
<evidence type="ECO:0000259" key="8">
    <source>
        <dbReference type="PROSITE" id="PS50059"/>
    </source>
</evidence>
<dbReference type="GO" id="GO:0003755">
    <property type="term" value="F:peptidyl-prolyl cis-trans isomerase activity"/>
    <property type="evidence" value="ECO:0007669"/>
    <property type="project" value="UniProtKB-UniRule"/>
</dbReference>
<keyword evidence="7" id="KW-0732">Signal</keyword>
<dbReference type="InterPro" id="IPR001179">
    <property type="entry name" value="PPIase_FKBP_dom"/>
</dbReference>
<dbReference type="Proteomes" id="UP000024942">
    <property type="component" value="Unassembled WGS sequence"/>
</dbReference>
<dbReference type="PANTHER" id="PTHR43811:SF19">
    <property type="entry name" value="39 KDA FK506-BINDING NUCLEAR PROTEIN"/>
    <property type="match status" value="1"/>
</dbReference>
<keyword evidence="3 5" id="KW-0697">Rotamase</keyword>